<dbReference type="Proteomes" id="UP000076738">
    <property type="component" value="Unassembled WGS sequence"/>
</dbReference>
<protein>
    <submittedName>
        <fullName evidence="2">Uncharacterized protein</fullName>
    </submittedName>
</protein>
<feature type="region of interest" description="Disordered" evidence="1">
    <location>
        <begin position="132"/>
        <end position="189"/>
    </location>
</feature>
<organism evidence="2 3">
    <name type="scientific">Calocera viscosa (strain TUFC12733)</name>
    <dbReference type="NCBI Taxonomy" id="1330018"/>
    <lineage>
        <taxon>Eukaryota</taxon>
        <taxon>Fungi</taxon>
        <taxon>Dikarya</taxon>
        <taxon>Basidiomycota</taxon>
        <taxon>Agaricomycotina</taxon>
        <taxon>Dacrymycetes</taxon>
        <taxon>Dacrymycetales</taxon>
        <taxon>Dacrymycetaceae</taxon>
        <taxon>Calocera</taxon>
    </lineage>
</organism>
<dbReference type="EMBL" id="KV417331">
    <property type="protein sequence ID" value="KZO90967.1"/>
    <property type="molecule type" value="Genomic_DNA"/>
</dbReference>
<proteinExistence type="predicted"/>
<evidence type="ECO:0000313" key="2">
    <source>
        <dbReference type="EMBL" id="KZO90967.1"/>
    </source>
</evidence>
<evidence type="ECO:0000256" key="1">
    <source>
        <dbReference type="SAM" id="MobiDB-lite"/>
    </source>
</evidence>
<accession>A0A167GVZ9</accession>
<keyword evidence="3" id="KW-1185">Reference proteome</keyword>
<reference evidence="2 3" key="1">
    <citation type="journal article" date="2016" name="Mol. Biol. Evol.">
        <title>Comparative Genomics of Early-Diverging Mushroom-Forming Fungi Provides Insights into the Origins of Lignocellulose Decay Capabilities.</title>
        <authorList>
            <person name="Nagy L.G."/>
            <person name="Riley R."/>
            <person name="Tritt A."/>
            <person name="Adam C."/>
            <person name="Daum C."/>
            <person name="Floudas D."/>
            <person name="Sun H."/>
            <person name="Yadav J.S."/>
            <person name="Pangilinan J."/>
            <person name="Larsson K.H."/>
            <person name="Matsuura K."/>
            <person name="Barry K."/>
            <person name="Labutti K."/>
            <person name="Kuo R."/>
            <person name="Ohm R.A."/>
            <person name="Bhattacharya S.S."/>
            <person name="Shirouzu T."/>
            <person name="Yoshinaga Y."/>
            <person name="Martin F.M."/>
            <person name="Grigoriev I.V."/>
            <person name="Hibbett D.S."/>
        </authorList>
    </citation>
    <scope>NUCLEOTIDE SEQUENCE [LARGE SCALE GENOMIC DNA]</scope>
    <source>
        <strain evidence="2 3">TUFC12733</strain>
    </source>
</reference>
<sequence length="189" mass="20891">MHRLLNIDLVPVRKTGNTTHCLDHLQRRGDAAGALYAHSLPLAAGISHDIFSRSRCISASVLGTRYIASCPGPQRDTESDQAQGQAAAMVVGFPISPTYRQPIVSLAVVRVVRPWRTASPIRRRTRRPMCLRSRTMRNQSYVPDPGQRELPSASEGESDAGGHAQEEVIRRAYNVPDGRNDVDWKRQAG</sequence>
<evidence type="ECO:0000313" key="3">
    <source>
        <dbReference type="Proteomes" id="UP000076738"/>
    </source>
</evidence>
<dbReference type="AlphaFoldDB" id="A0A167GVZ9"/>
<name>A0A167GVZ9_CALVF</name>
<gene>
    <name evidence="2" type="ORF">CALVIDRAFT_371076</name>
</gene>
<feature type="compositionally biased region" description="Basic and acidic residues" evidence="1">
    <location>
        <begin position="178"/>
        <end position="189"/>
    </location>
</feature>